<dbReference type="STRING" id="3880.A0A072UDC6"/>
<gene>
    <name evidence="9" type="primary">25496896</name>
    <name evidence="7" type="ordered locus">MTR_6g086455</name>
    <name evidence="8" type="ORF">MtrunA17_Chr6g0485381</name>
</gene>
<organism evidence="7 10">
    <name type="scientific">Medicago truncatula</name>
    <name type="common">Barrel medic</name>
    <name type="synonym">Medicago tribuloides</name>
    <dbReference type="NCBI Taxonomy" id="3880"/>
    <lineage>
        <taxon>Eukaryota</taxon>
        <taxon>Viridiplantae</taxon>
        <taxon>Streptophyta</taxon>
        <taxon>Embryophyta</taxon>
        <taxon>Tracheophyta</taxon>
        <taxon>Spermatophyta</taxon>
        <taxon>Magnoliopsida</taxon>
        <taxon>eudicotyledons</taxon>
        <taxon>Gunneridae</taxon>
        <taxon>Pentapetalae</taxon>
        <taxon>rosids</taxon>
        <taxon>fabids</taxon>
        <taxon>Fabales</taxon>
        <taxon>Fabaceae</taxon>
        <taxon>Papilionoideae</taxon>
        <taxon>50 kb inversion clade</taxon>
        <taxon>NPAAA clade</taxon>
        <taxon>Hologalegina</taxon>
        <taxon>IRL clade</taxon>
        <taxon>Trifolieae</taxon>
        <taxon>Medicago</taxon>
    </lineage>
</organism>
<reference evidence="8" key="4">
    <citation type="journal article" date="2018" name="Nat. Plants">
        <title>Whole-genome landscape of Medicago truncatula symbiotic genes.</title>
        <authorList>
            <person name="Pecrix Y."/>
            <person name="Gamas P."/>
            <person name="Carrere S."/>
        </authorList>
    </citation>
    <scope>NUCLEOTIDE SEQUENCE</scope>
    <source>
        <tissue evidence="8">Leaves</tissue>
    </source>
</reference>
<evidence type="ECO:0000256" key="4">
    <source>
        <dbReference type="ARBA" id="ARBA00023136"/>
    </source>
</evidence>
<dbReference type="GO" id="GO:0098542">
    <property type="term" value="P:defense response to other organism"/>
    <property type="evidence" value="ECO:0007669"/>
    <property type="project" value="InterPro"/>
</dbReference>
<feature type="transmembrane region" description="Helical" evidence="5">
    <location>
        <begin position="64"/>
        <end position="82"/>
    </location>
</feature>
<reference evidence="9" key="3">
    <citation type="submission" date="2015-04" db="UniProtKB">
        <authorList>
            <consortium name="EnsemblPlants"/>
        </authorList>
    </citation>
    <scope>IDENTIFICATION</scope>
    <source>
        <strain evidence="9">cv. Jemalong A17</strain>
    </source>
</reference>
<protein>
    <submittedName>
        <fullName evidence="7 8">Late embryogenesis abundant protein</fullName>
    </submittedName>
</protein>
<dbReference type="InterPro" id="IPR004864">
    <property type="entry name" value="LEA_2"/>
</dbReference>
<feature type="domain" description="Late embryogenesis abundant protein LEA-2 subgroup" evidence="6">
    <location>
        <begin position="115"/>
        <end position="208"/>
    </location>
</feature>
<evidence type="ECO:0000313" key="8">
    <source>
        <dbReference type="EMBL" id="RHN52883.1"/>
    </source>
</evidence>
<evidence type="ECO:0000313" key="9">
    <source>
        <dbReference type="EnsemblPlants" id="KEH27093"/>
    </source>
</evidence>
<reference evidence="7 10" key="1">
    <citation type="journal article" date="2011" name="Nature">
        <title>The Medicago genome provides insight into the evolution of rhizobial symbioses.</title>
        <authorList>
            <person name="Young N.D."/>
            <person name="Debelle F."/>
            <person name="Oldroyd G.E."/>
            <person name="Geurts R."/>
            <person name="Cannon S.B."/>
            <person name="Udvardi M.K."/>
            <person name="Benedito V.A."/>
            <person name="Mayer K.F."/>
            <person name="Gouzy J."/>
            <person name="Schoof H."/>
            <person name="Van de Peer Y."/>
            <person name="Proost S."/>
            <person name="Cook D.R."/>
            <person name="Meyers B.C."/>
            <person name="Spannagl M."/>
            <person name="Cheung F."/>
            <person name="De Mita S."/>
            <person name="Krishnakumar V."/>
            <person name="Gundlach H."/>
            <person name="Zhou S."/>
            <person name="Mudge J."/>
            <person name="Bharti A.K."/>
            <person name="Murray J.D."/>
            <person name="Naoumkina M.A."/>
            <person name="Rosen B."/>
            <person name="Silverstein K.A."/>
            <person name="Tang H."/>
            <person name="Rombauts S."/>
            <person name="Zhao P.X."/>
            <person name="Zhou P."/>
            <person name="Barbe V."/>
            <person name="Bardou P."/>
            <person name="Bechner M."/>
            <person name="Bellec A."/>
            <person name="Berger A."/>
            <person name="Berges H."/>
            <person name="Bidwell S."/>
            <person name="Bisseling T."/>
            <person name="Choisne N."/>
            <person name="Couloux A."/>
            <person name="Denny R."/>
            <person name="Deshpande S."/>
            <person name="Dai X."/>
            <person name="Doyle J.J."/>
            <person name="Dudez A.M."/>
            <person name="Farmer A.D."/>
            <person name="Fouteau S."/>
            <person name="Franken C."/>
            <person name="Gibelin C."/>
            <person name="Gish J."/>
            <person name="Goldstein S."/>
            <person name="Gonzalez A.J."/>
            <person name="Green P.J."/>
            <person name="Hallab A."/>
            <person name="Hartog M."/>
            <person name="Hua A."/>
            <person name="Humphray S.J."/>
            <person name="Jeong D.H."/>
            <person name="Jing Y."/>
            <person name="Jocker A."/>
            <person name="Kenton S.M."/>
            <person name="Kim D.J."/>
            <person name="Klee K."/>
            <person name="Lai H."/>
            <person name="Lang C."/>
            <person name="Lin S."/>
            <person name="Macmil S.L."/>
            <person name="Magdelenat G."/>
            <person name="Matthews L."/>
            <person name="McCorrison J."/>
            <person name="Monaghan E.L."/>
            <person name="Mun J.H."/>
            <person name="Najar F.Z."/>
            <person name="Nicholson C."/>
            <person name="Noirot C."/>
            <person name="O'Bleness M."/>
            <person name="Paule C.R."/>
            <person name="Poulain J."/>
            <person name="Prion F."/>
            <person name="Qin B."/>
            <person name="Qu C."/>
            <person name="Retzel E.F."/>
            <person name="Riddle C."/>
            <person name="Sallet E."/>
            <person name="Samain S."/>
            <person name="Samson N."/>
            <person name="Sanders I."/>
            <person name="Saurat O."/>
            <person name="Scarpelli C."/>
            <person name="Schiex T."/>
            <person name="Segurens B."/>
            <person name="Severin A.J."/>
            <person name="Sherrier D.J."/>
            <person name="Shi R."/>
            <person name="Sims S."/>
            <person name="Singer S.R."/>
            <person name="Sinharoy S."/>
            <person name="Sterck L."/>
            <person name="Viollet A."/>
            <person name="Wang B.B."/>
            <person name="Wang K."/>
            <person name="Wang M."/>
            <person name="Wang X."/>
            <person name="Warfsmann J."/>
            <person name="Weissenbach J."/>
            <person name="White D.D."/>
            <person name="White J.D."/>
            <person name="Wiley G.B."/>
            <person name="Wincker P."/>
            <person name="Xing Y."/>
            <person name="Yang L."/>
            <person name="Yao Z."/>
            <person name="Ying F."/>
            <person name="Zhai J."/>
            <person name="Zhou L."/>
            <person name="Zuber A."/>
            <person name="Denarie J."/>
            <person name="Dixon R.A."/>
            <person name="May G.D."/>
            <person name="Schwartz D.C."/>
            <person name="Rogers J."/>
            <person name="Quetier F."/>
            <person name="Town C.D."/>
            <person name="Roe B.A."/>
        </authorList>
    </citation>
    <scope>NUCLEOTIDE SEQUENCE [LARGE SCALE GENOMIC DNA]</scope>
    <source>
        <strain evidence="7">A17</strain>
        <strain evidence="9 10">cv. Jemalong A17</strain>
    </source>
</reference>
<accession>A0A072UDC6</accession>
<evidence type="ECO:0000256" key="2">
    <source>
        <dbReference type="ARBA" id="ARBA00022692"/>
    </source>
</evidence>
<evidence type="ECO:0000256" key="3">
    <source>
        <dbReference type="ARBA" id="ARBA00022989"/>
    </source>
</evidence>
<keyword evidence="10" id="KW-1185">Reference proteome</keyword>
<name>A0A072UDC6_MEDTR</name>
<dbReference type="EnsemblPlants" id="KEH27093">
    <property type="protein sequence ID" value="KEH27093"/>
    <property type="gene ID" value="MTR_6g086455"/>
</dbReference>
<evidence type="ECO:0000256" key="5">
    <source>
        <dbReference type="SAM" id="Phobius"/>
    </source>
</evidence>
<dbReference type="InterPro" id="IPR044839">
    <property type="entry name" value="NDR1-like"/>
</dbReference>
<proteinExistence type="predicted"/>
<sequence>MTTGGKDEFVSYSPLPSNPNPNFDSYSYSHPSQNNSYSHPLPQNVVVGLPSYYPIHRHNNRRNWIISATVLLFLAAAIFFLYPSDPEIHLARIQLNHIAIKANPKPILDLSFSLKLKIRNRDFFSVAYDKLDVSLGYRGREIGTVSSVGGGKIRARGSDYVDVVLSIDAFEVIYDAFYLIEDMVKGVIVFDTVSKVDGKLGFIPLKATVSCEVYVNIYQQMVVRQNCYPESLGDMMDRNANVSAIEMGDTMDRNANISAIAT</sequence>
<dbReference type="AlphaFoldDB" id="A0A072UDC6"/>
<dbReference type="Gene3D" id="2.60.40.1820">
    <property type="match status" value="1"/>
</dbReference>
<dbReference type="Proteomes" id="UP000265566">
    <property type="component" value="Chromosome 6"/>
</dbReference>
<keyword evidence="2 5" id="KW-0812">Transmembrane</keyword>
<dbReference type="PANTHER" id="PTHR31234:SF4">
    <property type="entry name" value="EXPRESSED PROTEIN"/>
    <property type="match status" value="1"/>
</dbReference>
<dbReference type="PANTHER" id="PTHR31234">
    <property type="entry name" value="LATE EMBRYOGENESIS ABUNDANT (LEA) HYDROXYPROLINE-RICH GLYCOPROTEIN FAMILY"/>
    <property type="match status" value="1"/>
</dbReference>
<keyword evidence="4 5" id="KW-0472">Membrane</keyword>
<dbReference type="Pfam" id="PF03168">
    <property type="entry name" value="LEA_2"/>
    <property type="match status" value="1"/>
</dbReference>
<keyword evidence="3 5" id="KW-1133">Transmembrane helix</keyword>
<dbReference type="SUPFAM" id="SSF117070">
    <property type="entry name" value="LEA14-like"/>
    <property type="match status" value="1"/>
</dbReference>
<dbReference type="Gramene" id="rna37615">
    <property type="protein sequence ID" value="RHN52883.1"/>
    <property type="gene ID" value="gene37615"/>
</dbReference>
<comment type="subcellular location">
    <subcellularLocation>
        <location evidence="1">Membrane</location>
        <topology evidence="1">Single-pass membrane protein</topology>
    </subcellularLocation>
</comment>
<reference evidence="7 10" key="2">
    <citation type="journal article" date="2014" name="BMC Genomics">
        <title>An improved genome release (version Mt4.0) for the model legume Medicago truncatula.</title>
        <authorList>
            <person name="Tang H."/>
            <person name="Krishnakumar V."/>
            <person name="Bidwell S."/>
            <person name="Rosen B."/>
            <person name="Chan A."/>
            <person name="Zhou S."/>
            <person name="Gentzbittel L."/>
            <person name="Childs K.L."/>
            <person name="Yandell M."/>
            <person name="Gundlach H."/>
            <person name="Mayer K.F."/>
            <person name="Schwartz D.C."/>
            <person name="Town C.D."/>
        </authorList>
    </citation>
    <scope>GENOME REANNOTATION</scope>
    <source>
        <strain evidence="7">A17</strain>
        <strain evidence="9 10">cv. Jemalong A17</strain>
    </source>
</reference>
<dbReference type="GO" id="GO:0016020">
    <property type="term" value="C:membrane"/>
    <property type="evidence" value="ECO:0007669"/>
    <property type="project" value="UniProtKB-SubCell"/>
</dbReference>
<evidence type="ECO:0000259" key="6">
    <source>
        <dbReference type="Pfam" id="PF03168"/>
    </source>
</evidence>
<dbReference type="Proteomes" id="UP000002051">
    <property type="component" value="Chromosome 6"/>
</dbReference>
<dbReference type="EMBL" id="PSQE01000006">
    <property type="protein sequence ID" value="RHN52883.1"/>
    <property type="molecule type" value="Genomic_DNA"/>
</dbReference>
<evidence type="ECO:0000256" key="1">
    <source>
        <dbReference type="ARBA" id="ARBA00004167"/>
    </source>
</evidence>
<evidence type="ECO:0000313" key="10">
    <source>
        <dbReference type="Proteomes" id="UP000002051"/>
    </source>
</evidence>
<dbReference type="HOGENOM" id="CLU_076461_1_0_1"/>
<evidence type="ECO:0000313" key="7">
    <source>
        <dbReference type="EMBL" id="KEH27093.1"/>
    </source>
</evidence>
<dbReference type="KEGG" id="mtr:25496896"/>
<dbReference type="EMBL" id="CM001222">
    <property type="protein sequence ID" value="KEH27093.1"/>
    <property type="molecule type" value="Genomic_DNA"/>
</dbReference>
<dbReference type="OrthoDB" id="1917236at2759"/>